<dbReference type="AlphaFoldDB" id="A0A0D6PAA6"/>
<dbReference type="RefSeq" id="WP_048862045.1">
    <property type="nucleotide sequence ID" value="NZ_BANB01000463.1"/>
</dbReference>
<dbReference type="EMBL" id="BANB01000463">
    <property type="protein sequence ID" value="GAN77804.1"/>
    <property type="molecule type" value="Genomic_DNA"/>
</dbReference>
<proteinExistence type="predicted"/>
<organism evidence="1 2">
    <name type="scientific">Acidisphaera rubrifaciens HS-AP3</name>
    <dbReference type="NCBI Taxonomy" id="1231350"/>
    <lineage>
        <taxon>Bacteria</taxon>
        <taxon>Pseudomonadati</taxon>
        <taxon>Pseudomonadota</taxon>
        <taxon>Alphaproteobacteria</taxon>
        <taxon>Acetobacterales</taxon>
        <taxon>Acetobacteraceae</taxon>
        <taxon>Acidisphaera</taxon>
    </lineage>
</organism>
<sequence>MLFFVQTASHAYTVAALDGVATALSYDALFAAATVPAGTYVFTDIERLTAHERALAAAAYRVIGTAAGCRVLNDPARVRGRYPLLRALHRDGTHGFDIHRADDAPRPARFPVFLKQEAAHAPALSGLLENQHALERALAELEAAGQPLDGVLVIGYAAEPVRPGIWRRHTGFRIGDAVLLDMPVTEATWCVKAGTVGLADAAMYREDDAMIRANHHARALRHAFATARIEYGRADFGLVGGRPQFYEINTNPHLPVPEEPHPDATRQATQDFAGARLFAAIAALDTAPGNGPADAPPVALDHALLAAQRANGVGVMAWRP</sequence>
<accession>A0A0D6PAA6</accession>
<name>A0A0D6PAA6_9PROT</name>
<evidence type="ECO:0008006" key="3">
    <source>
        <dbReference type="Google" id="ProtNLM"/>
    </source>
</evidence>
<dbReference type="OrthoDB" id="7616637at2"/>
<protein>
    <recommendedName>
        <fullName evidence="3">ATP-grasp domain-containing protein</fullName>
    </recommendedName>
</protein>
<reference evidence="1 2" key="1">
    <citation type="submission" date="2012-11" db="EMBL/GenBank/DDBJ databases">
        <title>Whole genome sequence of Acidisphaera rubrifaciens HS-AP3.</title>
        <authorList>
            <person name="Azuma Y."/>
            <person name="Higashiura N."/>
            <person name="Hirakawa H."/>
            <person name="Matsushita K."/>
        </authorList>
    </citation>
    <scope>NUCLEOTIDE SEQUENCE [LARGE SCALE GENOMIC DNA]</scope>
    <source>
        <strain evidence="1 2">HS-AP3</strain>
    </source>
</reference>
<gene>
    <name evidence="1" type="ORF">Asru_0463_07</name>
</gene>
<keyword evidence="2" id="KW-1185">Reference proteome</keyword>
<dbReference type="Proteomes" id="UP000032680">
    <property type="component" value="Unassembled WGS sequence"/>
</dbReference>
<evidence type="ECO:0000313" key="2">
    <source>
        <dbReference type="Proteomes" id="UP000032680"/>
    </source>
</evidence>
<comment type="caution">
    <text evidence="1">The sequence shown here is derived from an EMBL/GenBank/DDBJ whole genome shotgun (WGS) entry which is preliminary data.</text>
</comment>
<evidence type="ECO:0000313" key="1">
    <source>
        <dbReference type="EMBL" id="GAN77804.1"/>
    </source>
</evidence>